<dbReference type="GO" id="GO:0000398">
    <property type="term" value="P:mRNA splicing, via spliceosome"/>
    <property type="evidence" value="ECO:0007669"/>
    <property type="project" value="TreeGrafter"/>
</dbReference>
<keyword evidence="1" id="KW-0677">Repeat</keyword>
<dbReference type="Gene3D" id="3.30.70.330">
    <property type="match status" value="2"/>
</dbReference>
<dbReference type="InterPro" id="IPR012677">
    <property type="entry name" value="Nucleotide-bd_a/b_plait_sf"/>
</dbReference>
<dbReference type="Pfam" id="PF00076">
    <property type="entry name" value="RRM_1"/>
    <property type="match status" value="2"/>
</dbReference>
<evidence type="ECO:0000256" key="2">
    <source>
        <dbReference type="ARBA" id="ARBA00022884"/>
    </source>
</evidence>
<feature type="compositionally biased region" description="Gly residues" evidence="4">
    <location>
        <begin position="1"/>
        <end position="36"/>
    </location>
</feature>
<evidence type="ECO:0000313" key="6">
    <source>
        <dbReference type="EMBL" id="CAG5135750.1"/>
    </source>
</evidence>
<dbReference type="AlphaFoldDB" id="A0A8S4A5D4"/>
<feature type="region of interest" description="Disordered" evidence="4">
    <location>
        <begin position="325"/>
        <end position="344"/>
    </location>
</feature>
<comment type="caution">
    <text evidence="6">The sequence shown here is derived from an EMBL/GenBank/DDBJ whole genome shotgun (WGS) entry which is preliminary data.</text>
</comment>
<dbReference type="OrthoDB" id="1875751at2759"/>
<evidence type="ECO:0000256" key="4">
    <source>
        <dbReference type="SAM" id="MobiDB-lite"/>
    </source>
</evidence>
<evidence type="ECO:0000256" key="3">
    <source>
        <dbReference type="PROSITE-ProRule" id="PRU00176"/>
    </source>
</evidence>
<keyword evidence="2 3" id="KW-0694">RNA-binding</keyword>
<dbReference type="FunFam" id="3.30.70.330:FF:000040">
    <property type="entry name" value="Heterogeneous nuclear ribonucleoprotein A2/B1"/>
    <property type="match status" value="1"/>
</dbReference>
<dbReference type="GO" id="GO:0003730">
    <property type="term" value="F:mRNA 3'-UTR binding"/>
    <property type="evidence" value="ECO:0007669"/>
    <property type="project" value="TreeGrafter"/>
</dbReference>
<feature type="region of interest" description="Disordered" evidence="4">
    <location>
        <begin position="1"/>
        <end position="48"/>
    </location>
</feature>
<dbReference type="CDD" id="cd12578">
    <property type="entry name" value="RRM1_hnRNPA_like"/>
    <property type="match status" value="1"/>
</dbReference>
<dbReference type="SMART" id="SM00360">
    <property type="entry name" value="RRM"/>
    <property type="match status" value="2"/>
</dbReference>
<dbReference type="InterPro" id="IPR035979">
    <property type="entry name" value="RBD_domain_sf"/>
</dbReference>
<feature type="compositionally biased region" description="Gly residues" evidence="4">
    <location>
        <begin position="335"/>
        <end position="344"/>
    </location>
</feature>
<dbReference type="PANTHER" id="PTHR48026:SF28">
    <property type="entry name" value="HETEROGENEOUS NUCLEAR RIBONUCLEOPROTEIN A0,-LIKE"/>
    <property type="match status" value="1"/>
</dbReference>
<feature type="region of interest" description="Disordered" evidence="4">
    <location>
        <begin position="211"/>
        <end position="243"/>
    </location>
</feature>
<sequence length="344" mass="35193">MPYQGGGGGYGGGSRFGGSGGGRGRGGGRGGGGGGRYSDDGGDPNSEQFRKLFVGGLSYETTEDSLRAHFEQWGEIVDCVVMRDPNTKRSRGFGFITYKDAANIDEAQANRPHKIDNREVETKRAMPRDSGGASNHDSVKKMFVGGLKDDTTEEQVRETFSPFGKIEHVDIVVDKATGKVRGFAFVTFKDYDSVDKAVLLKRHDLNTRKVEVKKAVSKDQMDGGGRGGGSSKGRGGRSSDSYGSSGFGSYGAGTGGYSAGGYGGGGGGYGAGQGWGATGGGYGDYSSAWGGASAGGFGSNYGGDYGGGPVKSGGYSARAQGPYGAGAYGQTNSYGSGGGGGYRR</sequence>
<protein>
    <recommendedName>
        <fullName evidence="5">RRM domain-containing protein</fullName>
    </recommendedName>
</protein>
<name>A0A8S4A5D4_9EUPU</name>
<evidence type="ECO:0000259" key="5">
    <source>
        <dbReference type="PROSITE" id="PS50102"/>
    </source>
</evidence>
<reference evidence="6" key="1">
    <citation type="submission" date="2021-04" db="EMBL/GenBank/DDBJ databases">
        <authorList>
            <consortium name="Molecular Ecology Group"/>
        </authorList>
    </citation>
    <scope>NUCLEOTIDE SEQUENCE</scope>
</reference>
<feature type="compositionally biased region" description="Gly residues" evidence="4">
    <location>
        <begin position="222"/>
        <end position="233"/>
    </location>
</feature>
<proteinExistence type="predicted"/>
<feature type="compositionally biased region" description="Basic and acidic residues" evidence="4">
    <location>
        <begin position="211"/>
        <end position="221"/>
    </location>
</feature>
<feature type="domain" description="RRM" evidence="5">
    <location>
        <begin position="140"/>
        <end position="217"/>
    </location>
</feature>
<accession>A0A8S4A5D4</accession>
<dbReference type="InterPro" id="IPR000504">
    <property type="entry name" value="RRM_dom"/>
</dbReference>
<dbReference type="SUPFAM" id="SSF54928">
    <property type="entry name" value="RNA-binding domain, RBD"/>
    <property type="match status" value="2"/>
</dbReference>
<evidence type="ECO:0000313" key="7">
    <source>
        <dbReference type="Proteomes" id="UP000678393"/>
    </source>
</evidence>
<gene>
    <name evidence="6" type="ORF">CUNI_LOCUS21308</name>
</gene>
<dbReference type="GO" id="GO:0071013">
    <property type="term" value="C:catalytic step 2 spliceosome"/>
    <property type="evidence" value="ECO:0007669"/>
    <property type="project" value="TreeGrafter"/>
</dbReference>
<evidence type="ECO:0000256" key="1">
    <source>
        <dbReference type="ARBA" id="ARBA00022737"/>
    </source>
</evidence>
<keyword evidence="7" id="KW-1185">Reference proteome</keyword>
<feature type="domain" description="RRM" evidence="5">
    <location>
        <begin position="50"/>
        <end position="127"/>
    </location>
</feature>
<organism evidence="6 7">
    <name type="scientific">Candidula unifasciata</name>
    <dbReference type="NCBI Taxonomy" id="100452"/>
    <lineage>
        <taxon>Eukaryota</taxon>
        <taxon>Metazoa</taxon>
        <taxon>Spiralia</taxon>
        <taxon>Lophotrochozoa</taxon>
        <taxon>Mollusca</taxon>
        <taxon>Gastropoda</taxon>
        <taxon>Heterobranchia</taxon>
        <taxon>Euthyneura</taxon>
        <taxon>Panpulmonata</taxon>
        <taxon>Eupulmonata</taxon>
        <taxon>Stylommatophora</taxon>
        <taxon>Helicina</taxon>
        <taxon>Helicoidea</taxon>
        <taxon>Geomitridae</taxon>
        <taxon>Candidula</taxon>
    </lineage>
</organism>
<dbReference type="PROSITE" id="PS50102">
    <property type="entry name" value="RRM"/>
    <property type="match status" value="2"/>
</dbReference>
<dbReference type="EMBL" id="CAJHNH020008455">
    <property type="protein sequence ID" value="CAG5135750.1"/>
    <property type="molecule type" value="Genomic_DNA"/>
</dbReference>
<dbReference type="Proteomes" id="UP000678393">
    <property type="component" value="Unassembled WGS sequence"/>
</dbReference>
<dbReference type="PANTHER" id="PTHR48026">
    <property type="entry name" value="HOMOLOGOUS TO DROSOPHILA SQD (SQUID) PROTEIN"/>
    <property type="match status" value="1"/>
</dbReference>